<evidence type="ECO:0000256" key="2">
    <source>
        <dbReference type="ARBA" id="ARBA00022450"/>
    </source>
</evidence>
<keyword evidence="3" id="KW-0963">Cytoplasm</keyword>
<sequence length="613" mass="64140">MEERDILIQFKDGVLDRGQAVRLLTGGAGPVPDVLSAPTPDRPEASGRATARDSVPDAPSTPAAAAHPAGPGRAPVDDRYAVVGIAGRYPLAPDLGTFWDNVREGRETATEGPYRRPWGTVLGTGERGHFVDRAADFDPEFFGLTPDEGRLMDPQERLFLETAWEALEDAGCTGARLDALTGPSRQPRSVGVFVGVATADYALLAAQSWPRWGRTPPHSGHWSLAGRLSRLLGLNGPGQALDAAEASGLVALHHAVGALRRGECSAAVAGGVELLLHPSRGRDGVGEGVGAVVLKPLARALADGDRVHAVVRETAVVPVPAPAEGLHETREATLRRIGDAGAATGIAALTSAVLQLRHAILAPTRDGTEAAPWPRPADADGRALPRVATVEVRVPGGPAARAVLEDYPGDGFPYDDPADADAGHDELVLLSAPTPAHLTATAASLADWLDAAVDRGRLRPRTGLAELARALRAGRADLPCRLALTAHGLRQLADKLRQFASQGGQELPTGADRACSDGSRAHAADVRAGAADPYGLGEVPETRDYLAALWRGGRTEQLTRLWLGGLDIDWAALERRPGGAAPVALPPPTFLRRPLWLGDAGEAGRTDATERAG</sequence>
<dbReference type="Proteomes" id="UP000179642">
    <property type="component" value="Unassembled WGS sequence"/>
</dbReference>
<feature type="region of interest" description="Disordered" evidence="5">
    <location>
        <begin position="26"/>
        <end position="75"/>
    </location>
</feature>
<evidence type="ECO:0000256" key="1">
    <source>
        <dbReference type="ARBA" id="ARBA00004792"/>
    </source>
</evidence>
<feature type="compositionally biased region" description="Low complexity" evidence="5">
    <location>
        <begin position="56"/>
        <end position="74"/>
    </location>
</feature>
<dbReference type="InterPro" id="IPR014030">
    <property type="entry name" value="Ketoacyl_synth_N"/>
</dbReference>
<dbReference type="GO" id="GO:0004312">
    <property type="term" value="F:fatty acid synthase activity"/>
    <property type="evidence" value="ECO:0007669"/>
    <property type="project" value="TreeGrafter"/>
</dbReference>
<dbReference type="EMBL" id="MLYO01000017">
    <property type="protein sequence ID" value="OIK06009.1"/>
    <property type="molecule type" value="Genomic_DNA"/>
</dbReference>
<dbReference type="InterPro" id="IPR050091">
    <property type="entry name" value="PKS_NRPS_Biosynth_Enz"/>
</dbReference>
<gene>
    <name evidence="7" type="ORF">BIV23_09955</name>
</gene>
<dbReference type="GO" id="GO:0006633">
    <property type="term" value="P:fatty acid biosynthetic process"/>
    <property type="evidence" value="ECO:0007669"/>
    <property type="project" value="TreeGrafter"/>
</dbReference>
<dbReference type="PANTHER" id="PTHR43775">
    <property type="entry name" value="FATTY ACID SYNTHASE"/>
    <property type="match status" value="1"/>
</dbReference>
<evidence type="ECO:0000256" key="3">
    <source>
        <dbReference type="ARBA" id="ARBA00022490"/>
    </source>
</evidence>
<proteinExistence type="predicted"/>
<evidence type="ECO:0000256" key="4">
    <source>
        <dbReference type="ARBA" id="ARBA00022553"/>
    </source>
</evidence>
<comment type="pathway">
    <text evidence="1">Antibiotic biosynthesis.</text>
</comment>
<evidence type="ECO:0000313" key="7">
    <source>
        <dbReference type="EMBL" id="OIK06009.1"/>
    </source>
</evidence>
<keyword evidence="2" id="KW-0596">Phosphopantetheine</keyword>
<keyword evidence="8" id="KW-1185">Reference proteome</keyword>
<dbReference type="Pfam" id="PF22336">
    <property type="entry name" value="RhiE-like_linker"/>
    <property type="match status" value="1"/>
</dbReference>
<dbReference type="PANTHER" id="PTHR43775:SF37">
    <property type="entry name" value="SI:DKEY-61P9.11"/>
    <property type="match status" value="1"/>
</dbReference>
<dbReference type="Gene3D" id="1.10.1240.100">
    <property type="match status" value="1"/>
</dbReference>
<dbReference type="Pfam" id="PF00109">
    <property type="entry name" value="ketoacyl-synt"/>
    <property type="match status" value="1"/>
</dbReference>
<dbReference type="CDD" id="cd00833">
    <property type="entry name" value="PKS"/>
    <property type="match status" value="1"/>
</dbReference>
<dbReference type="SUPFAM" id="SSF53901">
    <property type="entry name" value="Thiolase-like"/>
    <property type="match status" value="2"/>
</dbReference>
<evidence type="ECO:0000313" key="8">
    <source>
        <dbReference type="Proteomes" id="UP000179642"/>
    </source>
</evidence>
<dbReference type="OrthoDB" id="4312652at2"/>
<comment type="caution">
    <text evidence="7">The sequence shown here is derived from an EMBL/GenBank/DDBJ whole genome shotgun (WGS) entry which is preliminary data.</text>
</comment>
<name>A0A1S2QIL6_9ACTN</name>
<dbReference type="SMART" id="SM00825">
    <property type="entry name" value="PKS_KS"/>
    <property type="match status" value="1"/>
</dbReference>
<organism evidence="7 8">
    <name type="scientific">Streptomyces monashensis</name>
    <dbReference type="NCBI Taxonomy" id="1678012"/>
    <lineage>
        <taxon>Bacteria</taxon>
        <taxon>Bacillati</taxon>
        <taxon>Actinomycetota</taxon>
        <taxon>Actinomycetes</taxon>
        <taxon>Kitasatosporales</taxon>
        <taxon>Streptomycetaceae</taxon>
        <taxon>Streptomyces</taxon>
    </lineage>
</organism>
<dbReference type="InterPro" id="IPR016039">
    <property type="entry name" value="Thiolase-like"/>
</dbReference>
<accession>A0A1S2QIL6</accession>
<reference evidence="7 8" key="1">
    <citation type="submission" date="2016-10" db="EMBL/GenBank/DDBJ databases">
        <title>Genome sequence of Streptomyces sp. MUSC 1.</title>
        <authorList>
            <person name="Lee L.-H."/>
            <person name="Ser H.-L."/>
            <person name="Law J.W.-F."/>
        </authorList>
    </citation>
    <scope>NUCLEOTIDE SEQUENCE [LARGE SCALE GENOMIC DNA]</scope>
    <source>
        <strain evidence="7 8">MUSC 1</strain>
    </source>
</reference>
<evidence type="ECO:0000256" key="5">
    <source>
        <dbReference type="SAM" id="MobiDB-lite"/>
    </source>
</evidence>
<dbReference type="PROSITE" id="PS52004">
    <property type="entry name" value="KS3_2"/>
    <property type="match status" value="1"/>
</dbReference>
<protein>
    <recommendedName>
        <fullName evidence="6">Ketosynthase family 3 (KS3) domain-containing protein</fullName>
    </recommendedName>
</protein>
<dbReference type="InterPro" id="IPR054514">
    <property type="entry name" value="RhiE-like_linker"/>
</dbReference>
<feature type="domain" description="Ketosynthase family 3 (KS3)" evidence="6">
    <location>
        <begin position="77"/>
        <end position="486"/>
    </location>
</feature>
<keyword evidence="4" id="KW-0597">Phosphoprotein</keyword>
<dbReference type="RefSeq" id="WP_071380431.1">
    <property type="nucleotide sequence ID" value="NZ_MLYO01000017.1"/>
</dbReference>
<dbReference type="AlphaFoldDB" id="A0A1S2QIL6"/>
<feature type="compositionally biased region" description="Basic and acidic residues" evidence="5">
    <location>
        <begin position="41"/>
        <end position="55"/>
    </location>
</feature>
<dbReference type="Gene3D" id="3.40.47.10">
    <property type="match status" value="3"/>
</dbReference>
<dbReference type="InterPro" id="IPR020841">
    <property type="entry name" value="PKS_Beta-ketoAc_synthase_dom"/>
</dbReference>
<evidence type="ECO:0000259" key="6">
    <source>
        <dbReference type="PROSITE" id="PS52004"/>
    </source>
</evidence>